<evidence type="ECO:0000256" key="1">
    <source>
        <dbReference type="ARBA" id="ARBA00006243"/>
    </source>
</evidence>
<dbReference type="InterPro" id="IPR016188">
    <property type="entry name" value="PurM-like_N"/>
</dbReference>
<dbReference type="AlphaFoldDB" id="A0A485M3L4"/>
<dbReference type="GO" id="GO:0051604">
    <property type="term" value="P:protein maturation"/>
    <property type="evidence" value="ECO:0007669"/>
    <property type="project" value="TreeGrafter"/>
</dbReference>
<dbReference type="PANTHER" id="PTHR30303:SF4">
    <property type="entry name" value="HYDROGENASE EXPRESSION_FORMATION PROTEIN HYPE"/>
    <property type="match status" value="1"/>
</dbReference>
<dbReference type="EMBL" id="CAADRM010000136">
    <property type="protein sequence ID" value="VFU17695.1"/>
    <property type="molecule type" value="Genomic_DNA"/>
</dbReference>
<feature type="domain" description="PurM-like N-terminal" evidence="3">
    <location>
        <begin position="55"/>
        <end position="161"/>
    </location>
</feature>
<dbReference type="PANTHER" id="PTHR30303">
    <property type="entry name" value="HYDROGENASE ISOENZYMES FORMATION PROTEIN HYPE"/>
    <property type="match status" value="1"/>
</dbReference>
<dbReference type="Gene3D" id="3.30.1330.10">
    <property type="entry name" value="PurM-like, N-terminal domain"/>
    <property type="match status" value="1"/>
</dbReference>
<dbReference type="InterPro" id="IPR036676">
    <property type="entry name" value="PurM-like_C_sf"/>
</dbReference>
<dbReference type="InterPro" id="IPR010918">
    <property type="entry name" value="PurM-like_C_dom"/>
</dbReference>
<proteinExistence type="inferred from homology"/>
<dbReference type="Gene3D" id="3.90.650.10">
    <property type="entry name" value="PurM-like C-terminal domain"/>
    <property type="match status" value="1"/>
</dbReference>
<evidence type="ECO:0000259" key="3">
    <source>
        <dbReference type="Pfam" id="PF00586"/>
    </source>
</evidence>
<sequence length="352" mass="37456">MKASTTTVHTHTSRAKTVGKTPLPVGKLPLKLLERLLRSIPSGDPNILAGPGIGVDAAVVRFGDQTLVFKTDPITFTSEDISRYLVTINANDIACMGGIPRYLLVTFLLPAGPTTPASVEELFSDLRQACAAMDVTLIGGHTEITHGIERPLAIGFMIGVMEEGAAHRPRNAGAGDLILLSKRIPIEAVSIIASEASGRLDIDEQTLAEARLLIRDPGISIFKEARIAWDHGGVTAMHDPTEGGLATGLRELALASGCGVEVYQDRIPVLPIAEKILPHFGIDPLGALASGSLVVCCEEDRAEGIIAAWAENGVEGSIIGRLTKARDMVIVRDGVRRELPEFPADEITKIFS</sequence>
<dbReference type="Pfam" id="PF02769">
    <property type="entry name" value="AIRS_C"/>
    <property type="match status" value="1"/>
</dbReference>
<evidence type="ECO:0000256" key="2">
    <source>
        <dbReference type="SAM" id="MobiDB-lite"/>
    </source>
</evidence>
<comment type="similarity">
    <text evidence="1">Belongs to the HypE family.</text>
</comment>
<dbReference type="Pfam" id="PF00586">
    <property type="entry name" value="AIRS"/>
    <property type="match status" value="1"/>
</dbReference>
<evidence type="ECO:0000259" key="4">
    <source>
        <dbReference type="Pfam" id="PF02769"/>
    </source>
</evidence>
<accession>A0A485M3L4</accession>
<organism evidence="5">
    <name type="scientific">anaerobic digester metagenome</name>
    <dbReference type="NCBI Taxonomy" id="1263854"/>
    <lineage>
        <taxon>unclassified sequences</taxon>
        <taxon>metagenomes</taxon>
        <taxon>ecological metagenomes</taxon>
    </lineage>
</organism>
<gene>
    <name evidence="5" type="primary">hypE</name>
    <name evidence="5" type="ORF">SCFA_70003</name>
</gene>
<feature type="domain" description="PurM-like C-terminal" evidence="4">
    <location>
        <begin position="174"/>
        <end position="330"/>
    </location>
</feature>
<dbReference type="SUPFAM" id="SSF55326">
    <property type="entry name" value="PurM N-terminal domain-like"/>
    <property type="match status" value="1"/>
</dbReference>
<feature type="compositionally biased region" description="Polar residues" evidence="2">
    <location>
        <begin position="1"/>
        <end position="10"/>
    </location>
</feature>
<dbReference type="InterPro" id="IPR011854">
    <property type="entry name" value="HypE"/>
</dbReference>
<dbReference type="InterPro" id="IPR036921">
    <property type="entry name" value="PurM-like_N_sf"/>
</dbReference>
<dbReference type="SUPFAM" id="SSF56042">
    <property type="entry name" value="PurM C-terminal domain-like"/>
    <property type="match status" value="1"/>
</dbReference>
<evidence type="ECO:0000313" key="5">
    <source>
        <dbReference type="EMBL" id="VFU17695.1"/>
    </source>
</evidence>
<reference evidence="5" key="1">
    <citation type="submission" date="2019-03" db="EMBL/GenBank/DDBJ databases">
        <authorList>
            <person name="Hao L."/>
        </authorList>
    </citation>
    <scope>NUCLEOTIDE SEQUENCE</scope>
</reference>
<protein>
    <submittedName>
        <fullName evidence="5">Hydrogenase isoenzymes formation protein HypE</fullName>
    </submittedName>
</protein>
<name>A0A485M3L4_9ZZZZ</name>
<feature type="region of interest" description="Disordered" evidence="2">
    <location>
        <begin position="1"/>
        <end position="20"/>
    </location>
</feature>